<organism evidence="1">
    <name type="scientific">bioreactor metagenome</name>
    <dbReference type="NCBI Taxonomy" id="1076179"/>
    <lineage>
        <taxon>unclassified sequences</taxon>
        <taxon>metagenomes</taxon>
        <taxon>ecological metagenomes</taxon>
    </lineage>
</organism>
<dbReference type="InterPro" id="IPR036369">
    <property type="entry name" value="HIPIP_sf"/>
</dbReference>
<protein>
    <submittedName>
        <fullName evidence="1">Uncharacterized protein</fullName>
    </submittedName>
</protein>
<proteinExistence type="predicted"/>
<sequence length="75" mass="8749">MGCENRPGSVGKRRRKMSCSNCHHFSPDDDSWITGYCNQFDEEVYADDAECDAYFDEIDDADPLEEMEDEWENVE</sequence>
<evidence type="ECO:0000313" key="1">
    <source>
        <dbReference type="EMBL" id="MPN43059.1"/>
    </source>
</evidence>
<accession>A0A645HXZ8</accession>
<dbReference type="AlphaFoldDB" id="A0A645HXZ8"/>
<gene>
    <name evidence="1" type="ORF">SDC9_190618</name>
</gene>
<dbReference type="SUPFAM" id="SSF57652">
    <property type="entry name" value="HIPIP (high potential iron protein)"/>
    <property type="match status" value="1"/>
</dbReference>
<dbReference type="GO" id="GO:0009055">
    <property type="term" value="F:electron transfer activity"/>
    <property type="evidence" value="ECO:0007669"/>
    <property type="project" value="InterPro"/>
</dbReference>
<name>A0A645HXZ8_9ZZZZ</name>
<reference evidence="1" key="1">
    <citation type="submission" date="2019-08" db="EMBL/GenBank/DDBJ databases">
        <authorList>
            <person name="Kucharzyk K."/>
            <person name="Murdoch R.W."/>
            <person name="Higgins S."/>
            <person name="Loffler F."/>
        </authorList>
    </citation>
    <scope>NUCLEOTIDE SEQUENCE</scope>
</reference>
<comment type="caution">
    <text evidence="1">The sequence shown here is derived from an EMBL/GenBank/DDBJ whole genome shotgun (WGS) entry which is preliminary data.</text>
</comment>
<dbReference type="EMBL" id="VSSQ01101217">
    <property type="protein sequence ID" value="MPN43059.1"/>
    <property type="molecule type" value="Genomic_DNA"/>
</dbReference>
<dbReference type="GO" id="GO:0019646">
    <property type="term" value="P:aerobic electron transport chain"/>
    <property type="evidence" value="ECO:0007669"/>
    <property type="project" value="InterPro"/>
</dbReference>